<proteinExistence type="predicted"/>
<keyword evidence="1" id="KW-0040">ANK repeat</keyword>
<protein>
    <submittedName>
        <fullName evidence="2">Uncharacterized protein</fullName>
    </submittedName>
</protein>
<dbReference type="InterPro" id="IPR041492">
    <property type="entry name" value="HAD_2"/>
</dbReference>
<dbReference type="InterPro" id="IPR002110">
    <property type="entry name" value="Ankyrin_rpt"/>
</dbReference>
<dbReference type="Pfam" id="PF00023">
    <property type="entry name" value="Ank"/>
    <property type="match status" value="1"/>
</dbReference>
<dbReference type="SMART" id="SM00248">
    <property type="entry name" value="ANK"/>
    <property type="match status" value="3"/>
</dbReference>
<dbReference type="InterPro" id="IPR036770">
    <property type="entry name" value="Ankyrin_rpt-contain_sf"/>
</dbReference>
<dbReference type="Pfam" id="PF12796">
    <property type="entry name" value="Ank_2"/>
    <property type="match status" value="1"/>
</dbReference>
<evidence type="ECO:0000256" key="1">
    <source>
        <dbReference type="PROSITE-ProRule" id="PRU00023"/>
    </source>
</evidence>
<dbReference type="InterPro" id="IPR023214">
    <property type="entry name" value="HAD_sf"/>
</dbReference>
<evidence type="ECO:0000313" key="2">
    <source>
        <dbReference type="EMBL" id="CAD8329103.1"/>
    </source>
</evidence>
<dbReference type="SFLD" id="SFLDS00003">
    <property type="entry name" value="Haloacid_Dehalogenase"/>
    <property type="match status" value="1"/>
</dbReference>
<feature type="repeat" description="ANK" evidence="1">
    <location>
        <begin position="248"/>
        <end position="280"/>
    </location>
</feature>
<dbReference type="PANTHER" id="PTHR43885">
    <property type="entry name" value="HALOACID DEHALOGENASE-LIKE HYDROLASE"/>
    <property type="match status" value="1"/>
</dbReference>
<name>A0A7R9WM54_9STRA</name>
<dbReference type="CDD" id="cd01427">
    <property type="entry name" value="HAD_like"/>
    <property type="match status" value="1"/>
</dbReference>
<dbReference type="InterPro" id="IPR036412">
    <property type="entry name" value="HAD-like_sf"/>
</dbReference>
<reference evidence="2" key="1">
    <citation type="submission" date="2021-01" db="EMBL/GenBank/DDBJ databases">
        <authorList>
            <person name="Corre E."/>
            <person name="Pelletier E."/>
            <person name="Niang G."/>
            <person name="Scheremetjew M."/>
            <person name="Finn R."/>
            <person name="Kale V."/>
            <person name="Holt S."/>
            <person name="Cochrane G."/>
            <person name="Meng A."/>
            <person name="Brown T."/>
            <person name="Cohen L."/>
        </authorList>
    </citation>
    <scope>NUCLEOTIDE SEQUENCE</scope>
    <source>
        <strain evidence="2">CCMP3328</strain>
    </source>
</reference>
<sequence>MANNTTDDQDQRPTLKGVVFDMDGTLTVANLDFDDMYARCEIPKDHDILTYLNDNPANLTPQQIQAKFDIIQDMEREATQTLQLQPGVPEVLQWLSHNNIPMALITRNTMISVDGMYDKFPDLPRFEIVVTRDDAYAPKPDPAGMHAIRKQWNFDATSIVMIGDSYTNDVQFGKAAGVATIWLDLDATTESDAICNRFYKLARQLYLNFEISGIAELRKYPVPQPTTPATIAAAAGEFIGGDNAPDSTGNTPLIWAADAGHENVVAQLLQQGDSIDINARGYLGATAVCRAARRGHTAALKLLIEAGADLDIPNDKMQYPLHFAAFKEMPDAVNSLLDGGANGCVLDRKGRIPAMDTKNESIREQIMARMP</sequence>
<dbReference type="PROSITE" id="PS50088">
    <property type="entry name" value="ANK_REPEAT"/>
    <property type="match status" value="2"/>
</dbReference>
<feature type="repeat" description="ANK" evidence="1">
    <location>
        <begin position="283"/>
        <end position="315"/>
    </location>
</feature>
<dbReference type="InterPro" id="IPR006439">
    <property type="entry name" value="HAD-SF_hydro_IA"/>
</dbReference>
<dbReference type="AlphaFoldDB" id="A0A7R9WM54"/>
<dbReference type="SUPFAM" id="SSF56784">
    <property type="entry name" value="HAD-like"/>
    <property type="match status" value="1"/>
</dbReference>
<dbReference type="SFLD" id="SFLDG01129">
    <property type="entry name" value="C1.5:_HAD__Beta-PGM__Phosphata"/>
    <property type="match status" value="1"/>
</dbReference>
<dbReference type="Gene3D" id="1.25.40.20">
    <property type="entry name" value="Ankyrin repeat-containing domain"/>
    <property type="match status" value="1"/>
</dbReference>
<dbReference type="Gene3D" id="3.40.50.1000">
    <property type="entry name" value="HAD superfamily/HAD-like"/>
    <property type="match status" value="1"/>
</dbReference>
<dbReference type="Pfam" id="PF13419">
    <property type="entry name" value="HAD_2"/>
    <property type="match status" value="1"/>
</dbReference>
<dbReference type="NCBIfam" id="TIGR01549">
    <property type="entry name" value="HAD-SF-IA-v1"/>
    <property type="match status" value="1"/>
</dbReference>
<dbReference type="SUPFAM" id="SSF48403">
    <property type="entry name" value="Ankyrin repeat"/>
    <property type="match status" value="1"/>
</dbReference>
<accession>A0A7R9WM54</accession>
<gene>
    <name evidence="2" type="ORF">CAUS1442_LOCUS1201</name>
</gene>
<dbReference type="Gene3D" id="1.10.260.80">
    <property type="match status" value="1"/>
</dbReference>
<dbReference type="EMBL" id="HBEF01001902">
    <property type="protein sequence ID" value="CAD8329103.1"/>
    <property type="molecule type" value="Transcribed_RNA"/>
</dbReference>
<dbReference type="PROSITE" id="PS50297">
    <property type="entry name" value="ANK_REP_REGION"/>
    <property type="match status" value="2"/>
</dbReference>
<dbReference type="PANTHER" id="PTHR43885:SF1">
    <property type="entry name" value="SUPERFAMILY HYDROLASE, PUTATIVE (AFU_ORTHOLOGUE AFUA_4G13290)-RELATED"/>
    <property type="match status" value="1"/>
</dbReference>
<dbReference type="PRINTS" id="PR00413">
    <property type="entry name" value="HADHALOGNASE"/>
</dbReference>
<dbReference type="PRINTS" id="PR01415">
    <property type="entry name" value="ANKYRIN"/>
</dbReference>
<organism evidence="2">
    <name type="scientific">Craspedostauros australis</name>
    <dbReference type="NCBI Taxonomy" id="1486917"/>
    <lineage>
        <taxon>Eukaryota</taxon>
        <taxon>Sar</taxon>
        <taxon>Stramenopiles</taxon>
        <taxon>Ochrophyta</taxon>
        <taxon>Bacillariophyta</taxon>
        <taxon>Bacillariophyceae</taxon>
        <taxon>Bacillariophycidae</taxon>
        <taxon>Naviculales</taxon>
        <taxon>Naviculaceae</taxon>
        <taxon>Craspedostauros</taxon>
    </lineage>
</organism>